<evidence type="ECO:0000313" key="2">
    <source>
        <dbReference type="Proteomes" id="UP000837803"/>
    </source>
</evidence>
<reference evidence="1" key="1">
    <citation type="submission" date="2021-12" db="EMBL/GenBank/DDBJ databases">
        <authorList>
            <person name="Rodrigo-Torres L."/>
            <person name="Arahal R. D."/>
            <person name="Lucena T."/>
        </authorList>
    </citation>
    <scope>NUCLEOTIDE SEQUENCE</scope>
    <source>
        <strain evidence="1">CECT 8419</strain>
    </source>
</reference>
<comment type="caution">
    <text evidence="1">The sequence shown here is derived from an EMBL/GenBank/DDBJ whole genome shotgun (WGS) entry which is preliminary data.</text>
</comment>
<organism evidence="1 2">
    <name type="scientific">Neolewinella maritima</name>
    <dbReference type="NCBI Taxonomy" id="1383882"/>
    <lineage>
        <taxon>Bacteria</taxon>
        <taxon>Pseudomonadati</taxon>
        <taxon>Bacteroidota</taxon>
        <taxon>Saprospiria</taxon>
        <taxon>Saprospirales</taxon>
        <taxon>Lewinellaceae</taxon>
        <taxon>Neolewinella</taxon>
    </lineage>
</organism>
<proteinExistence type="predicted"/>
<keyword evidence="2" id="KW-1185">Reference proteome</keyword>
<protein>
    <recommendedName>
        <fullName evidence="3">Apea-like HEPN domain-containing protein</fullName>
    </recommendedName>
</protein>
<sequence length="468" mass="54007">MPSNFVFELLCIDPEDINDQRGFIHAISYSNDVWNGRSPIITSDKNGNDYIKGDGLAVTVINVDTSKILTDLVEAAFVLRVESPMFEPLEPFRQRLLRHLSDKLRFKHLRVLQDDISSEIANQLYPKINAVENLLRRYLIKFFFQRVGMSWWEVTATPKMIDKVKARQRNRSNQFSYFINSDIEFADFDDLGLLIYKQSTGFNEPEKVLERLSHIDTVEELRELKSNLEGNYTKYFKTFFRDKNFERLWKEMSKIRNKVAHQATFFHSELRKGIELSAELTSIIKEAESHIDEIVLSLKEKQAIHQAAAEVVREEQVEAAVNQVLDLNGQRTQQATNESANLLNPTDDEADSDHRVKLTGPKVIGKIKLEHKTNSYRDTAPPGYRVITAEEIVEELHDALHLNFTTYVGLKWFVTQYLANKGYAIGTTYSLVNILIEQTHIELYDYESSEGYMIKAVRLPSTTPKSET</sequence>
<dbReference type="RefSeq" id="WP_238750133.1">
    <property type="nucleotide sequence ID" value="NZ_CAKLPZ010000001.1"/>
</dbReference>
<name>A0ABM9AYY4_9BACT</name>
<evidence type="ECO:0008006" key="3">
    <source>
        <dbReference type="Google" id="ProtNLM"/>
    </source>
</evidence>
<accession>A0ABM9AYY4</accession>
<evidence type="ECO:0000313" key="1">
    <source>
        <dbReference type="EMBL" id="CAH1000030.1"/>
    </source>
</evidence>
<gene>
    <name evidence="1" type="ORF">LEM8419_01224</name>
</gene>
<dbReference type="Proteomes" id="UP000837803">
    <property type="component" value="Unassembled WGS sequence"/>
</dbReference>
<dbReference type="EMBL" id="CAKLPZ010000001">
    <property type="protein sequence ID" value="CAH1000030.1"/>
    <property type="molecule type" value="Genomic_DNA"/>
</dbReference>